<feature type="transmembrane region" description="Helical" evidence="1">
    <location>
        <begin position="12"/>
        <end position="31"/>
    </location>
</feature>
<gene>
    <name evidence="2" type="ORF">Mettu_2986</name>
</gene>
<organism evidence="2 3">
    <name type="scientific">Methylobacter tundripaludum (strain ATCC BAA-1195 / DSM 17260 / SV96)</name>
    <dbReference type="NCBI Taxonomy" id="697282"/>
    <lineage>
        <taxon>Bacteria</taxon>
        <taxon>Pseudomonadati</taxon>
        <taxon>Pseudomonadota</taxon>
        <taxon>Gammaproteobacteria</taxon>
        <taxon>Methylococcales</taxon>
        <taxon>Methylococcaceae</taxon>
        <taxon>Methylobacter</taxon>
    </lineage>
</organism>
<evidence type="ECO:0000313" key="3">
    <source>
        <dbReference type="Proteomes" id="UP000004664"/>
    </source>
</evidence>
<dbReference type="AlphaFoldDB" id="G3J2B0"/>
<evidence type="ECO:0000256" key="1">
    <source>
        <dbReference type="SAM" id="Phobius"/>
    </source>
</evidence>
<reference evidence="2 3" key="1">
    <citation type="submission" date="2011-06" db="EMBL/GenBank/DDBJ databases">
        <title>Genomic sequence of Methylobacter tundripaludum SV96.</title>
        <authorList>
            <consortium name="US DOE Joint Genome Institute"/>
            <person name="Lucas S."/>
            <person name="Han J."/>
            <person name="Lapidus A."/>
            <person name="Cheng J.-F."/>
            <person name="Goodwin L."/>
            <person name="Pitluck S."/>
            <person name="Held B."/>
            <person name="Detter J.C."/>
            <person name="Han C."/>
            <person name="Tapia R."/>
            <person name="Land M."/>
            <person name="Hauser L."/>
            <person name="Kyrpides N."/>
            <person name="Ivanova N."/>
            <person name="Ovchinnikova G."/>
            <person name="Pagani I."/>
            <person name="Klotz M.G."/>
            <person name="Dispirito A.A."/>
            <person name="Murrell J.C."/>
            <person name="Dunfield P."/>
            <person name="Kalyuzhnaya M.G."/>
            <person name="Svenning M."/>
            <person name="Trotsenko Y.A."/>
            <person name="Stein L.Y."/>
            <person name="Woyke T."/>
        </authorList>
    </citation>
    <scope>NUCLEOTIDE SEQUENCE [LARGE SCALE GENOMIC DNA]</scope>
    <source>
        <strain evidence="3">ATCC BAA-1195 / DSM 17260 / SV96</strain>
    </source>
</reference>
<evidence type="ECO:0000313" key="2">
    <source>
        <dbReference type="EMBL" id="EGW19866.1"/>
    </source>
</evidence>
<sequence>MNNYEQSKKARRIASVVYILIMAVVMGGTYLSQQQKDAAGKTEQNPPNQ</sequence>
<dbReference type="STRING" id="697282.Mettu_2986"/>
<keyword evidence="1" id="KW-1133">Transmembrane helix</keyword>
<accession>G3J2B0</accession>
<dbReference type="EMBL" id="JH109154">
    <property type="protein sequence ID" value="EGW19866.1"/>
    <property type="molecule type" value="Genomic_DNA"/>
</dbReference>
<name>G3J2B0_METTV</name>
<keyword evidence="1" id="KW-0812">Transmembrane</keyword>
<proteinExistence type="predicted"/>
<dbReference type="Proteomes" id="UP000004664">
    <property type="component" value="Unassembled WGS sequence"/>
</dbReference>
<protein>
    <submittedName>
        <fullName evidence="2">Uncharacterized protein</fullName>
    </submittedName>
</protein>
<keyword evidence="1" id="KW-0472">Membrane</keyword>
<keyword evidence="3" id="KW-1185">Reference proteome</keyword>
<dbReference type="HOGENOM" id="CLU_3137636_0_0_6"/>
<dbReference type="RefSeq" id="WP_006894076.1">
    <property type="nucleotide sequence ID" value="NZ_JH109154.1"/>
</dbReference>